<dbReference type="Proteomes" id="UP000815325">
    <property type="component" value="Unassembled WGS sequence"/>
</dbReference>
<accession>A0ABQ7GES8</accession>
<evidence type="ECO:0000313" key="3">
    <source>
        <dbReference type="Proteomes" id="UP000815325"/>
    </source>
</evidence>
<dbReference type="EMBL" id="MU069831">
    <property type="protein sequence ID" value="KAF5833097.1"/>
    <property type="molecule type" value="Genomic_DNA"/>
</dbReference>
<evidence type="ECO:0000313" key="2">
    <source>
        <dbReference type="EMBL" id="KAF5833097.1"/>
    </source>
</evidence>
<evidence type="ECO:0000256" key="1">
    <source>
        <dbReference type="SAM" id="MobiDB-lite"/>
    </source>
</evidence>
<proteinExistence type="predicted"/>
<protein>
    <recommendedName>
        <fullName evidence="4">Encoded protein</fullName>
    </recommendedName>
</protein>
<comment type="caution">
    <text evidence="2">The sequence shown here is derived from an EMBL/GenBank/DDBJ whole genome shotgun (WGS) entry which is preliminary data.</text>
</comment>
<feature type="compositionally biased region" description="Polar residues" evidence="1">
    <location>
        <begin position="150"/>
        <end position="165"/>
    </location>
</feature>
<gene>
    <name evidence="2" type="ORF">DUNSADRAFT_10716</name>
</gene>
<sequence>MPGDGSRSSDSHGHSHSRHNSSEVTASHGLLRDKLPAGSVQPRAASGGRAGSGGILEAWPKVPKQRRVHPDGSPIGRSVVLGQQGERLHSPPSPTSPDAPASPTTSNGHRATWPPQQPGADWPASAEEAQRSSEPGGAGVQDLHLLPPQRKQQQTSAPHALSSAQPKPPSIHPYAANGALALNQRLNRHRQRKPGAMAQTAPLSSTPAAPATRNTITQPELGGVSAWVSTSNGHPLQGEVPGRVPWSASGSGGGWGLQSKGLQAHQTANGDGALEGLVGGEVEGALIQGPRRGRVVSEEGERGT</sequence>
<feature type="region of interest" description="Disordered" evidence="1">
    <location>
        <begin position="228"/>
        <end position="266"/>
    </location>
</feature>
<organism evidence="2 3">
    <name type="scientific">Dunaliella salina</name>
    <name type="common">Green alga</name>
    <name type="synonym">Protococcus salinus</name>
    <dbReference type="NCBI Taxonomy" id="3046"/>
    <lineage>
        <taxon>Eukaryota</taxon>
        <taxon>Viridiplantae</taxon>
        <taxon>Chlorophyta</taxon>
        <taxon>core chlorophytes</taxon>
        <taxon>Chlorophyceae</taxon>
        <taxon>CS clade</taxon>
        <taxon>Chlamydomonadales</taxon>
        <taxon>Dunaliellaceae</taxon>
        <taxon>Dunaliella</taxon>
    </lineage>
</organism>
<name>A0ABQ7GES8_DUNSA</name>
<keyword evidence="3" id="KW-1185">Reference proteome</keyword>
<feature type="region of interest" description="Disordered" evidence="1">
    <location>
        <begin position="1"/>
        <end position="215"/>
    </location>
</feature>
<evidence type="ECO:0008006" key="4">
    <source>
        <dbReference type="Google" id="ProtNLM"/>
    </source>
</evidence>
<feature type="compositionally biased region" description="Low complexity" evidence="1">
    <location>
        <begin position="198"/>
        <end position="212"/>
    </location>
</feature>
<reference evidence="2" key="1">
    <citation type="submission" date="2020-06" db="EMBL/GenBank/DDBJ databases">
        <authorList>
            <consortium name="DOE Joint Genome Institute"/>
            <person name="Calhoun S."/>
            <person name="Polle J.E."/>
            <person name="Mckie-Krisberg Z."/>
            <person name="Prochnik S."/>
            <person name="Neofotis P."/>
            <person name="Yim W.C."/>
            <person name="Hathwaik L.T."/>
            <person name="Jenkins J."/>
            <person name="Molina H."/>
            <person name="Bunkenborg J."/>
            <person name="Grigoriev I.V."/>
            <person name="Barry K."/>
            <person name="Schmutz J."/>
            <person name="Jin E."/>
            <person name="Cushman J.C."/>
            <person name="Magnuson J.K."/>
        </authorList>
    </citation>
    <scope>NUCLEOTIDE SEQUENCE</scope>
    <source>
        <strain evidence="2">CCAP 19/18</strain>
    </source>
</reference>